<evidence type="ECO:0000256" key="2">
    <source>
        <dbReference type="ARBA" id="ARBA00022840"/>
    </source>
</evidence>
<evidence type="ECO:0000313" key="9">
    <source>
        <dbReference type="EMBL" id="SJH41337.1"/>
    </source>
</evidence>
<sequence length="530" mass="61230">MLRDILLNHAWSLFNHSELSLLEESLKALPWDSLLENPQLVLLQAWLMQSQHRYGEVNTLLARAEHEIKDIREGTMHAEFNALRAQVAINDGNPDEAERLAKLALEELPPGWFYSRIVATSVLGEVLHCKGELTRSLALMQQTEQMARQHDVWHYALWSLIQQSEILFAQGFLQTAWETQEKTFQLINEQHLEQLPMHEFLVRIRAQLLWAWARLDEAEASARSGIEVLSSYQPQQQLQCLAMLIQCSLARGDLDNARSQLNRLENLLGNGKYHSDWISNANKVRVIYWQMTGDKAAAANWLRHTAKPEFANNHFLQGQWRNIARAQILLGEFEPAEIVLEELNENARSLRLMSDLNRNLLLLNQLYWQAGRKSDAQRVLLDALKLANRTGFISHFVIEGEAMAQQLRQLIQLNTLPELEQHRAQRILREINQHHRHKFAHFDENFVERLLNHPEVPELIHTSPLTQREWQVLGLIYSGYSNEQIAGELEVAATTIKTHIRNLYQKLGVAHRQAAVQHAQKLLKMMGYGV</sequence>
<dbReference type="PANTHER" id="PTHR44688:SF16">
    <property type="entry name" value="DNA-BINDING TRANSCRIPTIONAL ACTIVATOR DEVR_DOSR"/>
    <property type="match status" value="1"/>
</dbReference>
<gene>
    <name evidence="9" type="primary">malT_1</name>
    <name evidence="9" type="ORF">SAMEA1569760_03305</name>
</gene>
<dbReference type="GO" id="GO:0005524">
    <property type="term" value="F:ATP binding"/>
    <property type="evidence" value="ECO:0007669"/>
    <property type="project" value="UniProtKB-KW"/>
</dbReference>
<dbReference type="InterPro" id="IPR016032">
    <property type="entry name" value="Sig_transdc_resp-reg_C-effctor"/>
</dbReference>
<dbReference type="InterPro" id="IPR036388">
    <property type="entry name" value="WH-like_DNA-bd_sf"/>
</dbReference>
<dbReference type="SMART" id="SM00421">
    <property type="entry name" value="HTH_LUXR"/>
    <property type="match status" value="1"/>
</dbReference>
<accession>A0A8B4CWH4</accession>
<comment type="caution">
    <text evidence="9">The sequence shown here is derived from an EMBL/GenBank/DDBJ whole genome shotgun (WGS) entry which is preliminary data.</text>
</comment>
<dbReference type="Gene3D" id="1.25.40.10">
    <property type="entry name" value="Tetratricopeptide repeat domain"/>
    <property type="match status" value="1"/>
</dbReference>
<keyword evidence="2" id="KW-0067">ATP-binding</keyword>
<dbReference type="SUPFAM" id="SSF48452">
    <property type="entry name" value="TPR-like"/>
    <property type="match status" value="1"/>
</dbReference>
<evidence type="ECO:0000256" key="4">
    <source>
        <dbReference type="ARBA" id="ARBA00023125"/>
    </source>
</evidence>
<evidence type="ECO:0000256" key="1">
    <source>
        <dbReference type="ARBA" id="ARBA00022741"/>
    </source>
</evidence>
<evidence type="ECO:0000259" key="8">
    <source>
        <dbReference type="PROSITE" id="PS50043"/>
    </source>
</evidence>
<feature type="domain" description="HTH luxR-type" evidence="8">
    <location>
        <begin position="458"/>
        <end position="523"/>
    </location>
</feature>
<dbReference type="CDD" id="cd06170">
    <property type="entry name" value="LuxR_C_like"/>
    <property type="match status" value="1"/>
</dbReference>
<dbReference type="FunFam" id="1.25.40.10:FF:000086">
    <property type="entry name" value="HTH-type transcriptional regulator MalT"/>
    <property type="match status" value="1"/>
</dbReference>
<dbReference type="InterPro" id="IPR000792">
    <property type="entry name" value="Tscrpt_reg_LuxR_C"/>
</dbReference>
<dbReference type="InterPro" id="IPR011990">
    <property type="entry name" value="TPR-like_helical_dom_sf"/>
</dbReference>
<evidence type="ECO:0000313" key="10">
    <source>
        <dbReference type="Proteomes" id="UP000188006"/>
    </source>
</evidence>
<name>A0A8B4CWH4_SHISO</name>
<dbReference type="GO" id="GO:0003677">
    <property type="term" value="F:DNA binding"/>
    <property type="evidence" value="ECO:0007669"/>
    <property type="project" value="UniProtKB-KW"/>
</dbReference>
<evidence type="ECO:0000256" key="6">
    <source>
        <dbReference type="ARBA" id="ARBA00023163"/>
    </source>
</evidence>
<reference evidence="9 10" key="1">
    <citation type="submission" date="2017-01" db="EMBL/GenBank/DDBJ databases">
        <authorList>
            <consortium name="Pathogen Informatics"/>
        </authorList>
    </citation>
    <scope>NUCLEOTIDE SEQUENCE [LARGE SCALE GENOMIC DNA]</scope>
    <source>
        <strain evidence="10">sh1405</strain>
    </source>
</reference>
<dbReference type="Proteomes" id="UP000188006">
    <property type="component" value="Unassembled WGS sequence"/>
</dbReference>
<keyword evidence="5" id="KW-0010">Activator</keyword>
<dbReference type="EMBL" id="FUBI01000104">
    <property type="protein sequence ID" value="SJH41337.1"/>
    <property type="molecule type" value="Genomic_DNA"/>
</dbReference>
<keyword evidence="6" id="KW-0804">Transcription</keyword>
<organism evidence="9 10">
    <name type="scientific">Shigella sonnei</name>
    <dbReference type="NCBI Taxonomy" id="624"/>
    <lineage>
        <taxon>Bacteria</taxon>
        <taxon>Pseudomonadati</taxon>
        <taxon>Pseudomonadota</taxon>
        <taxon>Gammaproteobacteria</taxon>
        <taxon>Enterobacterales</taxon>
        <taxon>Enterobacteriaceae</taxon>
        <taxon>Shigella</taxon>
    </lineage>
</organism>
<dbReference type="NCBIfam" id="NF003420">
    <property type="entry name" value="PRK04841.1"/>
    <property type="match status" value="1"/>
</dbReference>
<dbReference type="AlphaFoldDB" id="A0A8B4CWH4"/>
<dbReference type="InterPro" id="IPR041617">
    <property type="entry name" value="TPR_MalT"/>
</dbReference>
<dbReference type="PRINTS" id="PR00038">
    <property type="entry name" value="HTHLUXR"/>
</dbReference>
<keyword evidence="4" id="KW-0238">DNA-binding</keyword>
<protein>
    <submittedName>
        <fullName evidence="9">Transcriptional regulator MalT</fullName>
    </submittedName>
</protein>
<keyword evidence="7" id="KW-0119">Carbohydrate metabolism</keyword>
<dbReference type="Gene3D" id="1.10.10.10">
    <property type="entry name" value="Winged helix-like DNA-binding domain superfamily/Winged helix DNA-binding domain"/>
    <property type="match status" value="1"/>
</dbReference>
<dbReference type="PANTHER" id="PTHR44688">
    <property type="entry name" value="DNA-BINDING TRANSCRIPTIONAL ACTIVATOR DEVR_DOSR"/>
    <property type="match status" value="1"/>
</dbReference>
<dbReference type="FunFam" id="1.10.10.10:FF:000115">
    <property type="entry name" value="HTH-type transcriptional regulator MalT"/>
    <property type="match status" value="1"/>
</dbReference>
<proteinExistence type="predicted"/>
<keyword evidence="3" id="KW-0805">Transcription regulation</keyword>
<dbReference type="SUPFAM" id="SSF46894">
    <property type="entry name" value="C-terminal effector domain of the bipartite response regulators"/>
    <property type="match status" value="1"/>
</dbReference>
<dbReference type="PROSITE" id="PS50043">
    <property type="entry name" value="HTH_LUXR_2"/>
    <property type="match status" value="1"/>
</dbReference>
<keyword evidence="1" id="KW-0547">Nucleotide-binding</keyword>
<evidence type="ECO:0000256" key="7">
    <source>
        <dbReference type="ARBA" id="ARBA00023277"/>
    </source>
</evidence>
<evidence type="ECO:0000256" key="3">
    <source>
        <dbReference type="ARBA" id="ARBA00023015"/>
    </source>
</evidence>
<dbReference type="GO" id="GO:0006355">
    <property type="term" value="P:regulation of DNA-templated transcription"/>
    <property type="evidence" value="ECO:0007669"/>
    <property type="project" value="InterPro"/>
</dbReference>
<evidence type="ECO:0000256" key="5">
    <source>
        <dbReference type="ARBA" id="ARBA00023159"/>
    </source>
</evidence>
<dbReference type="PROSITE" id="PS00622">
    <property type="entry name" value="HTH_LUXR_1"/>
    <property type="match status" value="1"/>
</dbReference>
<dbReference type="Pfam" id="PF00196">
    <property type="entry name" value="GerE"/>
    <property type="match status" value="1"/>
</dbReference>
<dbReference type="Pfam" id="PF17874">
    <property type="entry name" value="TPR_MalT"/>
    <property type="match status" value="1"/>
</dbReference>